<evidence type="ECO:0000313" key="1">
    <source>
        <dbReference type="EMBL" id="KAK7434672.1"/>
    </source>
</evidence>
<proteinExistence type="predicted"/>
<comment type="caution">
    <text evidence="1">The sequence shown here is derived from an EMBL/GenBank/DDBJ whole genome shotgun (WGS) entry which is preliminary data.</text>
</comment>
<evidence type="ECO:0000313" key="2">
    <source>
        <dbReference type="Proteomes" id="UP001498398"/>
    </source>
</evidence>
<name>A0ABR1INH3_9AGAR</name>
<reference evidence="1 2" key="1">
    <citation type="submission" date="2024-01" db="EMBL/GenBank/DDBJ databases">
        <title>A draft genome for the cacao thread blight pathogen Marasmiellus scandens.</title>
        <authorList>
            <person name="Baruah I.K."/>
            <person name="Leung J."/>
            <person name="Bukari Y."/>
            <person name="Amoako-Attah I."/>
            <person name="Meinhardt L.W."/>
            <person name="Bailey B.A."/>
            <person name="Cohen S.P."/>
        </authorList>
    </citation>
    <scope>NUCLEOTIDE SEQUENCE [LARGE SCALE GENOMIC DNA]</scope>
    <source>
        <strain evidence="1 2">GH-19</strain>
    </source>
</reference>
<evidence type="ECO:0008006" key="3">
    <source>
        <dbReference type="Google" id="ProtNLM"/>
    </source>
</evidence>
<dbReference type="EMBL" id="JBANRG010000119">
    <property type="protein sequence ID" value="KAK7434672.1"/>
    <property type="molecule type" value="Genomic_DNA"/>
</dbReference>
<dbReference type="Proteomes" id="UP001498398">
    <property type="component" value="Unassembled WGS sequence"/>
</dbReference>
<keyword evidence="2" id="KW-1185">Reference proteome</keyword>
<organism evidence="1 2">
    <name type="scientific">Marasmiellus scandens</name>
    <dbReference type="NCBI Taxonomy" id="2682957"/>
    <lineage>
        <taxon>Eukaryota</taxon>
        <taxon>Fungi</taxon>
        <taxon>Dikarya</taxon>
        <taxon>Basidiomycota</taxon>
        <taxon>Agaricomycotina</taxon>
        <taxon>Agaricomycetes</taxon>
        <taxon>Agaricomycetidae</taxon>
        <taxon>Agaricales</taxon>
        <taxon>Marasmiineae</taxon>
        <taxon>Omphalotaceae</taxon>
        <taxon>Marasmiellus</taxon>
    </lineage>
</organism>
<accession>A0ABR1INH3</accession>
<gene>
    <name evidence="1" type="ORF">VKT23_020079</name>
</gene>
<sequence length="371" mass="40965">MAASLGLNLEIAQKLVSQAFPDSLYTHVIRISEISTKTSFGYSPRIRTFIIDLSSNASTTPTHTTFLTVSLSSVEDSIPVPYLPNSLAVFQSLVSLIRSQTPIPLAPPILDESLSLPEFPHAYILTPPERLQSSSIISLSSARKQNLLSSEQEVLVDLGLGQLLGQLHSKVQNDFYGRAVTEGVPKDPSYSWQETFTTLLESVFVHFEGRPNAEITSIISSLRPSLARAIAFYLFDDVEVPSLVWFTGSEDDIFIFKPLPSSNPKDPPTIAAFLPNLTHAIWGDPLLETFFLSSSTSSSNSAMMQGYVEGGGLPLLAFARQKTKRLWYTVFLAFLTLIERAREEDDKTLWALQMLKEAGIEPSMTNNSKSK</sequence>
<protein>
    <recommendedName>
        <fullName evidence="3">Aminoglycoside phosphotransferase domain-containing protein</fullName>
    </recommendedName>
</protein>